<dbReference type="EC" id="3.1.-.-" evidence="8"/>
<dbReference type="PANTHER" id="PTHR34405:SF3">
    <property type="entry name" value="CRISPR-ASSOCIATED ENDORIBONUCLEASE CAS2 3"/>
    <property type="match status" value="1"/>
</dbReference>
<comment type="function">
    <text evidence="8">CRISPR (clustered regularly interspaced short palindromic repeat), is an adaptive immune system that provides protection against mobile genetic elements (viruses, transposable elements and conjugative plasmids). CRISPR clusters contain sequences complementary to antecedent mobile elements and target invading nucleic acids. CRISPR clusters are transcribed and processed into CRISPR RNA (crRNA). Functions as a ssRNA-specific endoribonuclease. Involved in the integration of spacer DNA into the CRISPR cassette.</text>
</comment>
<keyword evidence="3 8" id="KW-0479">Metal-binding</keyword>
<comment type="similarity">
    <text evidence="8">Belongs to the CRISPR-associated endoribonuclease Cas2 protein family.</text>
</comment>
<feature type="binding site" evidence="8">
    <location>
        <position position="9"/>
    </location>
    <ligand>
        <name>Mg(2+)</name>
        <dbReference type="ChEBI" id="CHEBI:18420"/>
        <note>catalytic</note>
    </ligand>
</feature>
<dbReference type="GO" id="GO:0043571">
    <property type="term" value="P:maintenance of CRISPR repeat elements"/>
    <property type="evidence" value="ECO:0007669"/>
    <property type="project" value="UniProtKB-UniRule"/>
</dbReference>
<organism evidence="9 10">
    <name type="scientific">Candidatus Ethanoperedens thermophilum</name>
    <dbReference type="NCBI Taxonomy" id="2766897"/>
    <lineage>
        <taxon>Archaea</taxon>
        <taxon>Methanobacteriati</taxon>
        <taxon>Methanobacteriota</taxon>
        <taxon>Stenosarchaea group</taxon>
        <taxon>Methanomicrobia</taxon>
        <taxon>Methanosarcinales</taxon>
        <taxon>Methanosarcinales incertae sedis</taxon>
        <taxon>GOM Arc I cluster</taxon>
        <taxon>Candidatus Ethanoperedens</taxon>
    </lineage>
</organism>
<dbReference type="NCBIfam" id="TIGR01573">
    <property type="entry name" value="cas2"/>
    <property type="match status" value="1"/>
</dbReference>
<comment type="cofactor">
    <cofactor evidence="1 8">
        <name>Mg(2+)</name>
        <dbReference type="ChEBI" id="CHEBI:18420"/>
    </cofactor>
</comment>
<reference evidence="9" key="1">
    <citation type="journal article" date="2020" name="MBio">
        <title>'Candidatus Ethanoperedens,' a Thermophilic Genus of Archaea Mediating the Anaerobic Oxidation of Ethane.</title>
        <authorList>
            <person name="Hahn C.J."/>
            <person name="Laso-Perez R."/>
            <person name="Vulcano F."/>
            <person name="Vaziourakis K.M."/>
            <person name="Stokke R."/>
            <person name="Steen I.H."/>
            <person name="Teske A."/>
            <person name="Boetius A."/>
            <person name="Liebeke M."/>
            <person name="Amann R."/>
            <person name="Knittel K."/>
            <person name="Wegener G."/>
        </authorList>
    </citation>
    <scope>NUCLEOTIDE SEQUENCE</scope>
    <source>
        <strain evidence="9">GoM-Arc1-LC-WB58</strain>
    </source>
</reference>
<dbReference type="GO" id="GO:0004521">
    <property type="term" value="F:RNA endonuclease activity"/>
    <property type="evidence" value="ECO:0007669"/>
    <property type="project" value="InterPro"/>
</dbReference>
<evidence type="ECO:0000256" key="3">
    <source>
        <dbReference type="ARBA" id="ARBA00022723"/>
    </source>
</evidence>
<keyword evidence="7 8" id="KW-0051">Antiviral defense</keyword>
<dbReference type="InterPro" id="IPR021127">
    <property type="entry name" value="CRISPR_associated_Cas2"/>
</dbReference>
<comment type="caution">
    <text evidence="9">The sequence shown here is derived from an EMBL/GenBank/DDBJ whole genome shotgun (WGS) entry which is preliminary data.</text>
</comment>
<dbReference type="EMBL" id="WNEG01000024">
    <property type="protein sequence ID" value="NMG82782.1"/>
    <property type="molecule type" value="Genomic_DNA"/>
</dbReference>
<sequence>MKYVVISYDISDDKKRNKVANMLLDYGTRVQYSVFECLIDAKTLEKLVERPETPTRKKRQHKNIPNL</sequence>
<evidence type="ECO:0000256" key="4">
    <source>
        <dbReference type="ARBA" id="ARBA00022759"/>
    </source>
</evidence>
<gene>
    <name evidence="8 9" type="primary">cas2</name>
    <name evidence="9" type="ORF">GIS02_01080</name>
</gene>
<dbReference type="GO" id="GO:0016787">
    <property type="term" value="F:hydrolase activity"/>
    <property type="evidence" value="ECO:0007669"/>
    <property type="project" value="UniProtKB-KW"/>
</dbReference>
<accession>A0A848D9H2</accession>
<dbReference type="SUPFAM" id="SSF143430">
    <property type="entry name" value="TTP0101/SSO1404-like"/>
    <property type="match status" value="1"/>
</dbReference>
<dbReference type="InterPro" id="IPR019199">
    <property type="entry name" value="Virulence_VapD/CRISPR_Cas2"/>
</dbReference>
<evidence type="ECO:0000313" key="10">
    <source>
        <dbReference type="Proteomes" id="UP000606580"/>
    </source>
</evidence>
<evidence type="ECO:0000256" key="5">
    <source>
        <dbReference type="ARBA" id="ARBA00022801"/>
    </source>
</evidence>
<dbReference type="Pfam" id="PF09827">
    <property type="entry name" value="CRISPR_Cas2"/>
    <property type="match status" value="1"/>
</dbReference>
<evidence type="ECO:0000256" key="7">
    <source>
        <dbReference type="ARBA" id="ARBA00023118"/>
    </source>
</evidence>
<evidence type="ECO:0000256" key="1">
    <source>
        <dbReference type="ARBA" id="ARBA00001946"/>
    </source>
</evidence>
<name>A0A848D9H2_9EURY</name>
<dbReference type="PANTHER" id="PTHR34405">
    <property type="entry name" value="CRISPR-ASSOCIATED ENDORIBONUCLEASE CAS2"/>
    <property type="match status" value="1"/>
</dbReference>
<dbReference type="HAMAP" id="MF_01471">
    <property type="entry name" value="Cas2"/>
    <property type="match status" value="1"/>
</dbReference>
<dbReference type="AlphaFoldDB" id="A0A848D9H2"/>
<evidence type="ECO:0000313" key="9">
    <source>
        <dbReference type="EMBL" id="NMG82782.1"/>
    </source>
</evidence>
<keyword evidence="2 8" id="KW-0540">Nuclease</keyword>
<comment type="subunit">
    <text evidence="8">Homodimer, forms a heterotetramer with a Cas1 homodimer.</text>
</comment>
<keyword evidence="5 8" id="KW-0378">Hydrolase</keyword>
<dbReference type="GO" id="GO:0046872">
    <property type="term" value="F:metal ion binding"/>
    <property type="evidence" value="ECO:0007669"/>
    <property type="project" value="UniProtKB-UniRule"/>
</dbReference>
<dbReference type="Proteomes" id="UP000606580">
    <property type="component" value="Unassembled WGS sequence"/>
</dbReference>
<evidence type="ECO:0000256" key="2">
    <source>
        <dbReference type="ARBA" id="ARBA00022722"/>
    </source>
</evidence>
<dbReference type="Gene3D" id="3.30.70.240">
    <property type="match status" value="1"/>
</dbReference>
<evidence type="ECO:0000256" key="6">
    <source>
        <dbReference type="ARBA" id="ARBA00022842"/>
    </source>
</evidence>
<protein>
    <recommendedName>
        <fullName evidence="8">CRISPR-associated endoribonuclease Cas2</fullName>
        <ecNumber evidence="8">3.1.-.-</ecNumber>
    </recommendedName>
</protein>
<dbReference type="CDD" id="cd09725">
    <property type="entry name" value="Cas2_I_II_III"/>
    <property type="match status" value="1"/>
</dbReference>
<keyword evidence="4 8" id="KW-0255">Endonuclease</keyword>
<keyword evidence="6 8" id="KW-0460">Magnesium</keyword>
<evidence type="ECO:0000256" key="8">
    <source>
        <dbReference type="HAMAP-Rule" id="MF_01471"/>
    </source>
</evidence>
<dbReference type="GO" id="GO:0051607">
    <property type="term" value="P:defense response to virus"/>
    <property type="evidence" value="ECO:0007669"/>
    <property type="project" value="UniProtKB-UniRule"/>
</dbReference>
<proteinExistence type="inferred from homology"/>